<dbReference type="AlphaFoldDB" id="A0A2G9TJ04"/>
<evidence type="ECO:0000313" key="1">
    <source>
        <dbReference type="EMBL" id="PIO57959.1"/>
    </source>
</evidence>
<reference evidence="1 2" key="1">
    <citation type="submission" date="2015-09" db="EMBL/GenBank/DDBJ databases">
        <title>Draft genome of the parasitic nematode Teladorsagia circumcincta isolate WARC Sus (inbred).</title>
        <authorList>
            <person name="Mitreva M."/>
        </authorList>
    </citation>
    <scope>NUCLEOTIDE SEQUENCE [LARGE SCALE GENOMIC DNA]</scope>
    <source>
        <strain evidence="1 2">S</strain>
    </source>
</reference>
<dbReference type="Proteomes" id="UP000230423">
    <property type="component" value="Unassembled WGS sequence"/>
</dbReference>
<proteinExistence type="predicted"/>
<name>A0A2G9TJ04_TELCI</name>
<protein>
    <submittedName>
        <fullName evidence="1">Uncharacterized protein</fullName>
    </submittedName>
</protein>
<evidence type="ECO:0000313" key="2">
    <source>
        <dbReference type="Proteomes" id="UP000230423"/>
    </source>
</evidence>
<dbReference type="EMBL" id="KZ362960">
    <property type="protein sequence ID" value="PIO57959.1"/>
    <property type="molecule type" value="Genomic_DNA"/>
</dbReference>
<sequence>MLDNDSSHAARHFNSRRLIVCISTSRTSMACGSRAMKAMHGDSPESKLFIPARSSPEKAGTVLVLSNFACRWNGTKINMQSN</sequence>
<keyword evidence="2" id="KW-1185">Reference proteome</keyword>
<gene>
    <name evidence="1" type="ORF">TELCIR_20618</name>
</gene>
<organism evidence="1 2">
    <name type="scientific">Teladorsagia circumcincta</name>
    <name type="common">Brown stomach worm</name>
    <name type="synonym">Ostertagia circumcincta</name>
    <dbReference type="NCBI Taxonomy" id="45464"/>
    <lineage>
        <taxon>Eukaryota</taxon>
        <taxon>Metazoa</taxon>
        <taxon>Ecdysozoa</taxon>
        <taxon>Nematoda</taxon>
        <taxon>Chromadorea</taxon>
        <taxon>Rhabditida</taxon>
        <taxon>Rhabditina</taxon>
        <taxon>Rhabditomorpha</taxon>
        <taxon>Strongyloidea</taxon>
        <taxon>Trichostrongylidae</taxon>
        <taxon>Teladorsagia</taxon>
    </lineage>
</organism>
<accession>A0A2G9TJ04</accession>